<dbReference type="GO" id="GO:0006869">
    <property type="term" value="P:lipid transport"/>
    <property type="evidence" value="ECO:0007669"/>
    <property type="project" value="InterPro"/>
</dbReference>
<dbReference type="PANTHER" id="PTHR14096">
    <property type="entry name" value="APOLIPOPROTEIN L"/>
    <property type="match status" value="1"/>
</dbReference>
<name>A0A9W7X593_TRIRA</name>
<keyword evidence="2" id="KW-1133">Transmembrane helix</keyword>
<gene>
    <name evidence="3" type="ORF">IRJ41_004433</name>
</gene>
<reference evidence="3" key="1">
    <citation type="submission" date="2021-02" db="EMBL/GenBank/DDBJ databases">
        <title>Comparative genomics reveals that relaxation of natural selection precedes convergent phenotypic evolution of cavefish.</title>
        <authorList>
            <person name="Peng Z."/>
        </authorList>
    </citation>
    <scope>NUCLEOTIDE SEQUENCE</scope>
    <source>
        <tissue evidence="3">Muscle</tissue>
    </source>
</reference>
<organism evidence="3 4">
    <name type="scientific">Triplophysa rosa</name>
    <name type="common">Cave loach</name>
    <dbReference type="NCBI Taxonomy" id="992332"/>
    <lineage>
        <taxon>Eukaryota</taxon>
        <taxon>Metazoa</taxon>
        <taxon>Chordata</taxon>
        <taxon>Craniata</taxon>
        <taxon>Vertebrata</taxon>
        <taxon>Euteleostomi</taxon>
        <taxon>Actinopterygii</taxon>
        <taxon>Neopterygii</taxon>
        <taxon>Teleostei</taxon>
        <taxon>Ostariophysi</taxon>
        <taxon>Cypriniformes</taxon>
        <taxon>Nemacheilidae</taxon>
        <taxon>Triplophysa</taxon>
    </lineage>
</organism>
<keyword evidence="2" id="KW-0812">Transmembrane</keyword>
<sequence>MDIRTQLQDRLTEYVEDTLRYIKTVRDFCDQEEEWSSERKAEIKKMSDINENQQEEKLDAVLADTLMGLKKLEDFLDAVEKLTVTSRHVFSEQIFLLRGESPESLQSVIIAAGTDAHLLIHFKRNAETFFRPILQNVNVLVFQLDCYVLNAEQLCRRIRQSSFSSGDISKHKMDQPLVQLILTASENTMNEMLHHLNQLCDIRKDQNTRLAFLFQENAQKFIDVFSEPRRSRMWQFLSDLEETAVKLNEMKKGASISTVAGSSVGIVGGLLFIVSLLFAPGTAGVSLGLTLAGLGLGGISGVNSLVTGVTEMAVNSHQEHNAQSYLKSYQDDMREILYCLQEAANGAVGVMGGAAAVVKHKSTNVIAAATEITVTGLDDTPQVAINLSKVGQLAKAETLLITKIVRVASDILNALFIGVDVVLLIKESISLAKASESEVSQLIRSRAVLWKSELDTWEEIHKSLCIGIKTISESKDTLEKPFLP</sequence>
<dbReference type="PANTHER" id="PTHR14096:SF57">
    <property type="entry name" value="APOLIPOPROTEIN L4"/>
    <property type="match status" value="1"/>
</dbReference>
<feature type="transmembrane region" description="Helical" evidence="2">
    <location>
        <begin position="285"/>
        <end position="306"/>
    </location>
</feature>
<feature type="transmembrane region" description="Helical" evidence="2">
    <location>
        <begin position="256"/>
        <end position="279"/>
    </location>
</feature>
<dbReference type="Proteomes" id="UP001059041">
    <property type="component" value="Linkage Group LG1"/>
</dbReference>
<comment type="similarity">
    <text evidence="1">Belongs to the apolipoprotein L family.</text>
</comment>
<dbReference type="GO" id="GO:0005576">
    <property type="term" value="C:extracellular region"/>
    <property type="evidence" value="ECO:0007669"/>
    <property type="project" value="InterPro"/>
</dbReference>
<dbReference type="AlphaFoldDB" id="A0A9W7X593"/>
<comment type="caution">
    <text evidence="3">The sequence shown here is derived from an EMBL/GenBank/DDBJ whole genome shotgun (WGS) entry which is preliminary data.</text>
</comment>
<dbReference type="GO" id="GO:0042157">
    <property type="term" value="P:lipoprotein metabolic process"/>
    <property type="evidence" value="ECO:0007669"/>
    <property type="project" value="InterPro"/>
</dbReference>
<keyword evidence="4" id="KW-1185">Reference proteome</keyword>
<dbReference type="Pfam" id="PF05461">
    <property type="entry name" value="ApoL"/>
    <property type="match status" value="1"/>
</dbReference>
<evidence type="ECO:0000256" key="2">
    <source>
        <dbReference type="SAM" id="Phobius"/>
    </source>
</evidence>
<dbReference type="GO" id="GO:0016020">
    <property type="term" value="C:membrane"/>
    <property type="evidence" value="ECO:0007669"/>
    <property type="project" value="TreeGrafter"/>
</dbReference>
<dbReference type="InterPro" id="IPR008405">
    <property type="entry name" value="ApoL"/>
</dbReference>
<evidence type="ECO:0000256" key="1">
    <source>
        <dbReference type="ARBA" id="ARBA00010090"/>
    </source>
</evidence>
<evidence type="ECO:0000313" key="4">
    <source>
        <dbReference type="Proteomes" id="UP001059041"/>
    </source>
</evidence>
<proteinExistence type="inferred from homology"/>
<accession>A0A9W7X593</accession>
<keyword evidence="2" id="KW-0472">Membrane</keyword>
<dbReference type="EMBL" id="JAFHDT010000001">
    <property type="protein sequence ID" value="KAI7813918.1"/>
    <property type="molecule type" value="Genomic_DNA"/>
</dbReference>
<protein>
    <submittedName>
        <fullName evidence="3">Apolipoprotein L4</fullName>
    </submittedName>
</protein>
<evidence type="ECO:0000313" key="3">
    <source>
        <dbReference type="EMBL" id="KAI7813918.1"/>
    </source>
</evidence>
<dbReference type="GO" id="GO:0008289">
    <property type="term" value="F:lipid binding"/>
    <property type="evidence" value="ECO:0007669"/>
    <property type="project" value="InterPro"/>
</dbReference>